<dbReference type="OrthoDB" id="6989933at2"/>
<dbReference type="AlphaFoldDB" id="A0A1H0I1G7"/>
<reference evidence="2" key="1">
    <citation type="submission" date="2016-10" db="EMBL/GenBank/DDBJ databases">
        <authorList>
            <person name="Varghese N."/>
            <person name="Submissions S."/>
        </authorList>
    </citation>
    <scope>NUCLEOTIDE SEQUENCE [LARGE SCALE GENOMIC DNA]</scope>
    <source>
        <strain evidence="2">JCM 21621</strain>
    </source>
</reference>
<proteinExistence type="predicted"/>
<evidence type="ECO:0000313" key="1">
    <source>
        <dbReference type="EMBL" id="SDO25219.1"/>
    </source>
</evidence>
<organism evidence="1 2">
    <name type="scientific">Pseudomonas jinjuensis</name>
    <dbReference type="NCBI Taxonomy" id="198616"/>
    <lineage>
        <taxon>Bacteria</taxon>
        <taxon>Pseudomonadati</taxon>
        <taxon>Pseudomonadota</taxon>
        <taxon>Gammaproteobacteria</taxon>
        <taxon>Pseudomonadales</taxon>
        <taxon>Pseudomonadaceae</taxon>
        <taxon>Pseudomonas</taxon>
    </lineage>
</organism>
<gene>
    <name evidence="1" type="ORF">SAMN05216193_109103</name>
</gene>
<dbReference type="Proteomes" id="UP000242957">
    <property type="component" value="Unassembled WGS sequence"/>
</dbReference>
<dbReference type="RefSeq" id="WP_084311327.1">
    <property type="nucleotide sequence ID" value="NZ_FNIJ01000009.1"/>
</dbReference>
<accession>A0A1H0I1G7</accession>
<keyword evidence="2" id="KW-1185">Reference proteome</keyword>
<dbReference type="EMBL" id="FNIJ01000009">
    <property type="protein sequence ID" value="SDO25219.1"/>
    <property type="molecule type" value="Genomic_DNA"/>
</dbReference>
<protein>
    <submittedName>
        <fullName evidence="1">Uncharacterized protein</fullName>
    </submittedName>
</protein>
<evidence type="ECO:0000313" key="2">
    <source>
        <dbReference type="Proteomes" id="UP000242957"/>
    </source>
</evidence>
<sequence length="125" mass="14715">MIRGAENSGLYQEYYEIVRSPEAKRAFLFMVGWASTLRGYDFFPASHGHIKDFRFLRGNDWDFAFIPNQKWLLFYFRKPCLRLPKYSRDEILGQLSSARQTNAGEFTVRLEKVSDVIRLASYIES</sequence>
<name>A0A1H0I1G7_9PSED</name>